<proteinExistence type="predicted"/>
<dbReference type="PANTHER" id="PTHR43032">
    <property type="entry name" value="PROTEIN-METHIONINE-SULFOXIDE REDUCTASE"/>
    <property type="match status" value="1"/>
</dbReference>
<keyword evidence="3" id="KW-1185">Reference proteome</keyword>
<dbReference type="Proteomes" id="UP000494108">
    <property type="component" value="Unassembled WGS sequence"/>
</dbReference>
<dbReference type="AlphaFoldDB" id="A0A6S6YSM5"/>
<dbReference type="InterPro" id="IPR036374">
    <property type="entry name" value="OxRdtase_Mopterin-bd_sf"/>
</dbReference>
<evidence type="ECO:0000313" key="2">
    <source>
        <dbReference type="EMBL" id="CAB3630098.1"/>
    </source>
</evidence>
<evidence type="ECO:0000313" key="3">
    <source>
        <dbReference type="Proteomes" id="UP000494108"/>
    </source>
</evidence>
<dbReference type="InterPro" id="IPR006311">
    <property type="entry name" value="TAT_signal"/>
</dbReference>
<feature type="domain" description="Oxidoreductase molybdopterin-binding" evidence="1">
    <location>
        <begin position="109"/>
        <end position="252"/>
    </location>
</feature>
<accession>A0A6S6YSM5</accession>
<dbReference type="PANTHER" id="PTHR43032:SF2">
    <property type="entry name" value="BLL0505 PROTEIN"/>
    <property type="match status" value="1"/>
</dbReference>
<reference evidence="2 3" key="1">
    <citation type="submission" date="2020-04" db="EMBL/GenBank/DDBJ databases">
        <authorList>
            <person name="De Canck E."/>
        </authorList>
    </citation>
    <scope>NUCLEOTIDE SEQUENCE [LARGE SCALE GENOMIC DNA]</scope>
    <source>
        <strain evidence="2 3">LMG 3431</strain>
    </source>
</reference>
<dbReference type="PROSITE" id="PS51318">
    <property type="entry name" value="TAT"/>
    <property type="match status" value="1"/>
</dbReference>
<dbReference type="Gene3D" id="3.90.420.10">
    <property type="entry name" value="Oxidoreductase, molybdopterin-binding domain"/>
    <property type="match status" value="1"/>
</dbReference>
<dbReference type="Pfam" id="PF00174">
    <property type="entry name" value="Oxidored_molyb"/>
    <property type="match status" value="1"/>
</dbReference>
<dbReference type="InterPro" id="IPR000572">
    <property type="entry name" value="OxRdtase_Mopterin-bd_dom"/>
</dbReference>
<protein>
    <recommendedName>
        <fullName evidence="1">Oxidoreductase molybdopterin-binding domain-containing protein</fullName>
    </recommendedName>
</protein>
<gene>
    <name evidence="2" type="primary">yedY1</name>
    <name evidence="2" type="ORF">LMG3431_00986</name>
</gene>
<dbReference type="SUPFAM" id="SSF56524">
    <property type="entry name" value="Oxidoreductase molybdopterin-binding domain"/>
    <property type="match status" value="1"/>
</dbReference>
<evidence type="ECO:0000259" key="1">
    <source>
        <dbReference type="Pfam" id="PF00174"/>
    </source>
</evidence>
<sequence length="263" mass="29899">MSQKRRLSLLGLDGPAILQEAKNLLAKRVEHPTRRTFLRNSLTLGGLAMLSGCSLSDDENVEKALTTVSRFNDRVQGWLFDPNKLAPTYPESMITRPFPFNAYYGIDEVRHVEEESFRLEVTGMVADKRQWRLEELRAMAQIDQVTRHICVEGWSAIGKWGGVPFSTFLKRVGADLTAKYVGFKCSDDYYTSIDMPTALHPQTILALTYDGKTLPPEYGFPMKLRMPTKLGYKNPKHIRAIFVTNTYPGGYWEDQGYNWFGGS</sequence>
<organism evidence="2 3">
    <name type="scientific">Achromobacter pestifer</name>
    <dbReference type="NCBI Taxonomy" id="1353889"/>
    <lineage>
        <taxon>Bacteria</taxon>
        <taxon>Pseudomonadati</taxon>
        <taxon>Pseudomonadota</taxon>
        <taxon>Betaproteobacteria</taxon>
        <taxon>Burkholderiales</taxon>
        <taxon>Alcaligenaceae</taxon>
        <taxon>Achromobacter</taxon>
    </lineage>
</organism>
<dbReference type="EMBL" id="CADIJX010000001">
    <property type="protein sequence ID" value="CAB3630098.1"/>
    <property type="molecule type" value="Genomic_DNA"/>
</dbReference>
<dbReference type="RefSeq" id="WP_175173283.1">
    <property type="nucleotide sequence ID" value="NZ_CADIJX010000001.1"/>
</dbReference>
<name>A0A6S6YSM5_9BURK</name>